<name>A0A0C3BGE4_PILCF</name>
<evidence type="ECO:0000256" key="14">
    <source>
        <dbReference type="SAM" id="MobiDB-lite"/>
    </source>
</evidence>
<keyword evidence="8" id="KW-0995">Kinetochore</keyword>
<dbReference type="HOGENOM" id="CLU_118729_0_0_1"/>
<gene>
    <name evidence="15" type="ORF">PILCRDRAFT_826434</name>
</gene>
<evidence type="ECO:0000313" key="15">
    <source>
        <dbReference type="EMBL" id="KIM76427.1"/>
    </source>
</evidence>
<reference evidence="15 16" key="1">
    <citation type="submission" date="2014-04" db="EMBL/GenBank/DDBJ databases">
        <authorList>
            <consortium name="DOE Joint Genome Institute"/>
            <person name="Kuo A."/>
            <person name="Tarkka M."/>
            <person name="Buscot F."/>
            <person name="Kohler A."/>
            <person name="Nagy L.G."/>
            <person name="Floudas D."/>
            <person name="Copeland A."/>
            <person name="Barry K.W."/>
            <person name="Cichocki N."/>
            <person name="Veneault-Fourrey C."/>
            <person name="LaButti K."/>
            <person name="Lindquist E.A."/>
            <person name="Lipzen A."/>
            <person name="Lundell T."/>
            <person name="Morin E."/>
            <person name="Murat C."/>
            <person name="Sun H."/>
            <person name="Tunlid A."/>
            <person name="Henrissat B."/>
            <person name="Grigoriev I.V."/>
            <person name="Hibbett D.S."/>
            <person name="Martin F."/>
            <person name="Nordberg H.P."/>
            <person name="Cantor M.N."/>
            <person name="Hua S.X."/>
        </authorList>
    </citation>
    <scope>NUCLEOTIDE SEQUENCE [LARGE SCALE GENOMIC DNA]</scope>
    <source>
        <strain evidence="15 16">F 1598</strain>
    </source>
</reference>
<dbReference type="GO" id="GO:0042729">
    <property type="term" value="C:DASH complex"/>
    <property type="evidence" value="ECO:0007669"/>
    <property type="project" value="InterPro"/>
</dbReference>
<dbReference type="InParanoid" id="A0A0C3BGE4"/>
<keyword evidence="16" id="KW-1185">Reference proteome</keyword>
<keyword evidence="10" id="KW-0539">Nucleus</keyword>
<dbReference type="EMBL" id="KN833035">
    <property type="protein sequence ID" value="KIM76427.1"/>
    <property type="molecule type" value="Genomic_DNA"/>
</dbReference>
<comment type="subcellular location">
    <subcellularLocation>
        <location evidence="3">Chromosome</location>
        <location evidence="3">Centromere</location>
        <location evidence="3">Kinetochore</location>
    </subcellularLocation>
    <subcellularLocation>
        <location evidence="2">Cytoplasm</location>
        <location evidence="2">Cytoskeleton</location>
        <location evidence="2">Spindle</location>
    </subcellularLocation>
    <subcellularLocation>
        <location evidence="1">Nucleus</location>
    </subcellularLocation>
</comment>
<keyword evidence="13" id="KW-0175">Coiled coil</keyword>
<evidence type="ECO:0000256" key="6">
    <source>
        <dbReference type="ARBA" id="ARBA00022454"/>
    </source>
</evidence>
<dbReference type="Proteomes" id="UP000054166">
    <property type="component" value="Unassembled WGS sequence"/>
</dbReference>
<keyword evidence="6" id="KW-0158">Chromosome</keyword>
<evidence type="ECO:0000256" key="3">
    <source>
        <dbReference type="ARBA" id="ARBA00004629"/>
    </source>
</evidence>
<dbReference type="PANTHER" id="PTHR28262">
    <property type="entry name" value="DASH COMPLEX SUBUNIT SPC19"/>
    <property type="match status" value="1"/>
</dbReference>
<evidence type="ECO:0000256" key="1">
    <source>
        <dbReference type="ARBA" id="ARBA00004123"/>
    </source>
</evidence>
<evidence type="ECO:0000313" key="16">
    <source>
        <dbReference type="Proteomes" id="UP000054166"/>
    </source>
</evidence>
<dbReference type="STRING" id="765440.A0A0C3BGE4"/>
<evidence type="ECO:0000256" key="4">
    <source>
        <dbReference type="ARBA" id="ARBA00008952"/>
    </source>
</evidence>
<feature type="coiled-coil region" evidence="13">
    <location>
        <begin position="144"/>
        <end position="178"/>
    </location>
</feature>
<evidence type="ECO:0000256" key="10">
    <source>
        <dbReference type="ARBA" id="ARBA00023242"/>
    </source>
</evidence>
<evidence type="ECO:0000256" key="9">
    <source>
        <dbReference type="ARBA" id="ARBA00023212"/>
    </source>
</evidence>
<accession>A0A0C3BGE4</accession>
<comment type="similarity">
    <text evidence="4">Belongs to the DASH complex SPC19 family.</text>
</comment>
<dbReference type="Pfam" id="PF08287">
    <property type="entry name" value="DASH_Spc19"/>
    <property type="match status" value="1"/>
</dbReference>
<evidence type="ECO:0000256" key="13">
    <source>
        <dbReference type="SAM" id="Coils"/>
    </source>
</evidence>
<dbReference type="InterPro" id="IPR013251">
    <property type="entry name" value="DASH_Spc19"/>
</dbReference>
<evidence type="ECO:0000256" key="7">
    <source>
        <dbReference type="ARBA" id="ARBA00022490"/>
    </source>
</evidence>
<keyword evidence="11" id="KW-0137">Centromere</keyword>
<evidence type="ECO:0000256" key="8">
    <source>
        <dbReference type="ARBA" id="ARBA00022838"/>
    </source>
</evidence>
<evidence type="ECO:0000256" key="11">
    <source>
        <dbReference type="ARBA" id="ARBA00023328"/>
    </source>
</evidence>
<dbReference type="PANTHER" id="PTHR28262:SF1">
    <property type="entry name" value="DASH COMPLEX SUBUNIT SPC19"/>
    <property type="match status" value="1"/>
</dbReference>
<keyword evidence="9" id="KW-0206">Cytoskeleton</keyword>
<sequence length="182" mass="20605">MSRLSTLPRGRDSVFAGGSEQYRGDTNAVCPPNLRECVLAMEDCCEEAHEAQQLLRNGTFDLPRITKVLDSQRVFLLVDEGTVRQYKADLTDEVEPQINELLERAEKGVKTLQKKESLMQTKVEAAQVAQSRPARTLIGTSASNKLEARRLQMLIKQRERLEEEMQALETEVDQLELKAMKS</sequence>
<dbReference type="AlphaFoldDB" id="A0A0C3BGE4"/>
<evidence type="ECO:0000256" key="5">
    <source>
        <dbReference type="ARBA" id="ARBA00016329"/>
    </source>
</evidence>
<dbReference type="OrthoDB" id="3361333at2759"/>
<dbReference type="GO" id="GO:0005876">
    <property type="term" value="C:spindle microtubule"/>
    <property type="evidence" value="ECO:0007669"/>
    <property type="project" value="InterPro"/>
</dbReference>
<reference evidence="16" key="2">
    <citation type="submission" date="2015-01" db="EMBL/GenBank/DDBJ databases">
        <title>Evolutionary Origins and Diversification of the Mycorrhizal Mutualists.</title>
        <authorList>
            <consortium name="DOE Joint Genome Institute"/>
            <consortium name="Mycorrhizal Genomics Consortium"/>
            <person name="Kohler A."/>
            <person name="Kuo A."/>
            <person name="Nagy L.G."/>
            <person name="Floudas D."/>
            <person name="Copeland A."/>
            <person name="Barry K.W."/>
            <person name="Cichocki N."/>
            <person name="Veneault-Fourrey C."/>
            <person name="LaButti K."/>
            <person name="Lindquist E.A."/>
            <person name="Lipzen A."/>
            <person name="Lundell T."/>
            <person name="Morin E."/>
            <person name="Murat C."/>
            <person name="Riley R."/>
            <person name="Ohm R."/>
            <person name="Sun H."/>
            <person name="Tunlid A."/>
            <person name="Henrissat B."/>
            <person name="Grigoriev I.V."/>
            <person name="Hibbett D.S."/>
            <person name="Martin F."/>
        </authorList>
    </citation>
    <scope>NUCLEOTIDE SEQUENCE [LARGE SCALE GENOMIC DNA]</scope>
    <source>
        <strain evidence="16">F 1598</strain>
    </source>
</reference>
<feature type="region of interest" description="Disordered" evidence="14">
    <location>
        <begin position="1"/>
        <end position="22"/>
    </location>
</feature>
<evidence type="ECO:0000256" key="2">
    <source>
        <dbReference type="ARBA" id="ARBA00004186"/>
    </source>
</evidence>
<proteinExistence type="inferred from homology"/>
<evidence type="ECO:0000256" key="12">
    <source>
        <dbReference type="ARBA" id="ARBA00032583"/>
    </source>
</evidence>
<protein>
    <recommendedName>
        <fullName evidence="5">DASH complex subunit SPC19</fullName>
    </recommendedName>
    <alternativeName>
        <fullName evidence="12">Outer kinetochore protein SPC19</fullName>
    </alternativeName>
</protein>
<dbReference type="GO" id="GO:0008608">
    <property type="term" value="P:attachment of spindle microtubules to kinetochore"/>
    <property type="evidence" value="ECO:0007669"/>
    <property type="project" value="InterPro"/>
</dbReference>
<organism evidence="15 16">
    <name type="scientific">Piloderma croceum (strain F 1598)</name>
    <dbReference type="NCBI Taxonomy" id="765440"/>
    <lineage>
        <taxon>Eukaryota</taxon>
        <taxon>Fungi</taxon>
        <taxon>Dikarya</taxon>
        <taxon>Basidiomycota</taxon>
        <taxon>Agaricomycotina</taxon>
        <taxon>Agaricomycetes</taxon>
        <taxon>Agaricomycetidae</taxon>
        <taxon>Atheliales</taxon>
        <taxon>Atheliaceae</taxon>
        <taxon>Piloderma</taxon>
    </lineage>
</organism>
<dbReference type="FunCoup" id="A0A0C3BGE4">
    <property type="interactions" value="38"/>
</dbReference>
<keyword evidence="7" id="KW-0963">Cytoplasm</keyword>